<dbReference type="AlphaFoldDB" id="A0AAD4UVP5"/>
<comment type="caution">
    <text evidence="2">The sequence shown here is derived from an EMBL/GenBank/DDBJ whole genome shotgun (WGS) entry which is preliminary data.</text>
</comment>
<organism evidence="2 3">
    <name type="scientific">Prunus dulcis</name>
    <name type="common">Almond</name>
    <name type="synonym">Amygdalus dulcis</name>
    <dbReference type="NCBI Taxonomy" id="3755"/>
    <lineage>
        <taxon>Eukaryota</taxon>
        <taxon>Viridiplantae</taxon>
        <taxon>Streptophyta</taxon>
        <taxon>Embryophyta</taxon>
        <taxon>Tracheophyta</taxon>
        <taxon>Spermatophyta</taxon>
        <taxon>Magnoliopsida</taxon>
        <taxon>eudicotyledons</taxon>
        <taxon>Gunneridae</taxon>
        <taxon>Pentapetalae</taxon>
        <taxon>rosids</taxon>
        <taxon>fabids</taxon>
        <taxon>Rosales</taxon>
        <taxon>Rosaceae</taxon>
        <taxon>Amygdaloideae</taxon>
        <taxon>Amygdaleae</taxon>
        <taxon>Prunus</taxon>
    </lineage>
</organism>
<protein>
    <submittedName>
        <fullName evidence="2">Uncharacterized protein</fullName>
    </submittedName>
</protein>
<accession>A0AAD4UVP5</accession>
<gene>
    <name evidence="2" type="ORF">L3X38_042312</name>
</gene>
<reference evidence="2 3" key="1">
    <citation type="journal article" date="2022" name="G3 (Bethesda)">
        <title>Whole-genome sequence and methylome profiling of the almond [Prunus dulcis (Mill.) D.A. Webb] cultivar 'Nonpareil'.</title>
        <authorList>
            <person name="D'Amico-Willman K.M."/>
            <person name="Ouma W.Z."/>
            <person name="Meulia T."/>
            <person name="Sideli G.M."/>
            <person name="Gradziel T.M."/>
            <person name="Fresnedo-Ramirez J."/>
        </authorList>
    </citation>
    <scope>NUCLEOTIDE SEQUENCE [LARGE SCALE GENOMIC DNA]</scope>
    <source>
        <strain evidence="2">Clone GOH B32 T37-40</strain>
    </source>
</reference>
<evidence type="ECO:0000313" key="3">
    <source>
        <dbReference type="Proteomes" id="UP001054821"/>
    </source>
</evidence>
<dbReference type="Proteomes" id="UP001054821">
    <property type="component" value="Chromosome 8"/>
</dbReference>
<feature type="compositionally biased region" description="Polar residues" evidence="1">
    <location>
        <begin position="1"/>
        <end position="13"/>
    </location>
</feature>
<keyword evidence="3" id="KW-1185">Reference proteome</keyword>
<evidence type="ECO:0000256" key="1">
    <source>
        <dbReference type="SAM" id="MobiDB-lite"/>
    </source>
</evidence>
<feature type="region of interest" description="Disordered" evidence="1">
    <location>
        <begin position="1"/>
        <end position="22"/>
    </location>
</feature>
<proteinExistence type="predicted"/>
<name>A0AAD4UVP5_PRUDU</name>
<sequence>MDPNSPASLRRQPQPTPTLAIVRISPRKPRNPAGFAGILPASYVVIRPPNLTATELFEDFRLPEFDQATHSLPVHVAVRGQPGEVTLSPRMILVLSRKLRNSRISIQTTFEPRSDLTYCAISGVRYI</sequence>
<dbReference type="EMBL" id="JAJFAZ020000008">
    <property type="protein sequence ID" value="KAI5313138.1"/>
    <property type="molecule type" value="Genomic_DNA"/>
</dbReference>
<evidence type="ECO:0000313" key="2">
    <source>
        <dbReference type="EMBL" id="KAI5313138.1"/>
    </source>
</evidence>